<organism evidence="17 18">
    <name type="scientific">Brassica rapa subsp. trilocularis</name>
    <dbReference type="NCBI Taxonomy" id="1813537"/>
    <lineage>
        <taxon>Eukaryota</taxon>
        <taxon>Viridiplantae</taxon>
        <taxon>Streptophyta</taxon>
        <taxon>Embryophyta</taxon>
        <taxon>Tracheophyta</taxon>
        <taxon>Spermatophyta</taxon>
        <taxon>Magnoliopsida</taxon>
        <taxon>eudicotyledons</taxon>
        <taxon>Gunneridae</taxon>
        <taxon>Pentapetalae</taxon>
        <taxon>rosids</taxon>
        <taxon>malvids</taxon>
        <taxon>Brassicales</taxon>
        <taxon>Brassicaceae</taxon>
        <taxon>Brassiceae</taxon>
        <taxon>Brassica</taxon>
    </lineage>
</organism>
<feature type="domain" description="RING-type" evidence="16">
    <location>
        <begin position="353"/>
        <end position="395"/>
    </location>
</feature>
<comment type="caution">
    <text evidence="17">The sequence shown here is derived from an EMBL/GenBank/DDBJ whole genome shotgun (WGS) entry which is preliminary data.</text>
</comment>
<evidence type="ECO:0000256" key="10">
    <source>
        <dbReference type="ARBA" id="ARBA00022833"/>
    </source>
</evidence>
<evidence type="ECO:0000259" key="16">
    <source>
        <dbReference type="PROSITE" id="PS50089"/>
    </source>
</evidence>
<evidence type="ECO:0000256" key="14">
    <source>
        <dbReference type="PROSITE-ProRule" id="PRU00175"/>
    </source>
</evidence>
<evidence type="ECO:0000313" key="17">
    <source>
        <dbReference type="EMBL" id="KAG5388086.1"/>
    </source>
</evidence>
<evidence type="ECO:0000256" key="13">
    <source>
        <dbReference type="ARBA" id="ARBA00024209"/>
    </source>
</evidence>
<evidence type="ECO:0000256" key="11">
    <source>
        <dbReference type="ARBA" id="ARBA00022989"/>
    </source>
</evidence>
<evidence type="ECO:0000256" key="6">
    <source>
        <dbReference type="ARBA" id="ARBA00022692"/>
    </source>
</evidence>
<feature type="domain" description="RING-type" evidence="16">
    <location>
        <begin position="135"/>
        <end position="177"/>
    </location>
</feature>
<evidence type="ECO:0000256" key="7">
    <source>
        <dbReference type="ARBA" id="ARBA00022723"/>
    </source>
</evidence>
<evidence type="ECO:0000256" key="4">
    <source>
        <dbReference type="ARBA" id="ARBA00012483"/>
    </source>
</evidence>
<dbReference type="InterPro" id="IPR001841">
    <property type="entry name" value="Znf_RING"/>
</dbReference>
<feature type="transmembrane region" description="Helical" evidence="15">
    <location>
        <begin position="276"/>
        <end position="297"/>
    </location>
</feature>
<keyword evidence="6 15" id="KW-0812">Transmembrane</keyword>
<proteinExistence type="inferred from homology"/>
<dbReference type="Pfam" id="PF13639">
    <property type="entry name" value="zf-RING_2"/>
    <property type="match status" value="3"/>
</dbReference>
<gene>
    <name evidence="17" type="primary">A08p004980.1_BraROA</name>
    <name evidence="17" type="ORF">IGI04_029627</name>
</gene>
<comment type="subcellular location">
    <subcellularLocation>
        <location evidence="2">Membrane</location>
        <topology evidence="2">Single-pass membrane protein</topology>
    </subcellularLocation>
</comment>
<evidence type="ECO:0000256" key="3">
    <source>
        <dbReference type="ARBA" id="ARBA00004906"/>
    </source>
</evidence>
<dbReference type="InterPro" id="IPR013083">
    <property type="entry name" value="Znf_RING/FYVE/PHD"/>
</dbReference>
<keyword evidence="7" id="KW-0479">Metal-binding</keyword>
<keyword evidence="9" id="KW-0833">Ubl conjugation pathway</keyword>
<dbReference type="Gene3D" id="3.30.40.10">
    <property type="entry name" value="Zinc/RING finger domain, C3HC4 (zinc finger)"/>
    <property type="match status" value="3"/>
</dbReference>
<comment type="similarity">
    <text evidence="13">Belongs to the RING-type zinc finger family. ATL subfamily.</text>
</comment>
<name>A0ABQ7LSB1_BRACM</name>
<evidence type="ECO:0000256" key="2">
    <source>
        <dbReference type="ARBA" id="ARBA00004167"/>
    </source>
</evidence>
<evidence type="ECO:0000256" key="12">
    <source>
        <dbReference type="ARBA" id="ARBA00023136"/>
    </source>
</evidence>
<keyword evidence="8 14" id="KW-0863">Zinc-finger</keyword>
<keyword evidence="5" id="KW-0808">Transferase</keyword>
<dbReference type="EMBL" id="JADBGQ010000007">
    <property type="protein sequence ID" value="KAG5388086.1"/>
    <property type="molecule type" value="Genomic_DNA"/>
</dbReference>
<evidence type="ECO:0000256" key="5">
    <source>
        <dbReference type="ARBA" id="ARBA00022679"/>
    </source>
</evidence>
<dbReference type="CDD" id="cd16461">
    <property type="entry name" value="RING-H2_EL5-like"/>
    <property type="match status" value="3"/>
</dbReference>
<comment type="pathway">
    <text evidence="3">Protein modification; protein ubiquitination.</text>
</comment>
<dbReference type="EC" id="2.3.2.27" evidence="4"/>
<evidence type="ECO:0000256" key="1">
    <source>
        <dbReference type="ARBA" id="ARBA00000900"/>
    </source>
</evidence>
<keyword evidence="12 15" id="KW-0472">Membrane</keyword>
<dbReference type="SUPFAM" id="SSF57850">
    <property type="entry name" value="RING/U-box"/>
    <property type="match status" value="3"/>
</dbReference>
<dbReference type="PANTHER" id="PTHR46905">
    <property type="entry name" value="RING-H2 FINGER PROTEIN ATL78"/>
    <property type="match status" value="1"/>
</dbReference>
<feature type="transmembrane region" description="Helical" evidence="15">
    <location>
        <begin position="58"/>
        <end position="79"/>
    </location>
</feature>
<dbReference type="SMART" id="SM00184">
    <property type="entry name" value="RING"/>
    <property type="match status" value="3"/>
</dbReference>
<evidence type="ECO:0000313" key="18">
    <source>
        <dbReference type="Proteomes" id="UP000823674"/>
    </source>
</evidence>
<reference evidence="17 18" key="1">
    <citation type="submission" date="2021-03" db="EMBL/GenBank/DDBJ databases">
        <authorList>
            <person name="King G.J."/>
            <person name="Bancroft I."/>
            <person name="Baten A."/>
            <person name="Bloomfield J."/>
            <person name="Borpatragohain P."/>
            <person name="He Z."/>
            <person name="Irish N."/>
            <person name="Irwin J."/>
            <person name="Liu K."/>
            <person name="Mauleon R.P."/>
            <person name="Moore J."/>
            <person name="Morris R."/>
            <person name="Ostergaard L."/>
            <person name="Wang B."/>
            <person name="Wells R."/>
        </authorList>
    </citation>
    <scope>NUCLEOTIDE SEQUENCE [LARGE SCALE GENOMIC DNA]</scope>
    <source>
        <strain evidence="17">R-o-18</strain>
        <tissue evidence="17">Leaf</tissue>
    </source>
</reference>
<protein>
    <recommendedName>
        <fullName evidence="4">RING-type E3 ubiquitin transferase</fullName>
        <ecNumber evidence="4">2.3.2.27</ecNumber>
    </recommendedName>
</protein>
<dbReference type="PROSITE" id="PS50089">
    <property type="entry name" value="ZF_RING_2"/>
    <property type="match status" value="3"/>
</dbReference>
<keyword evidence="11 15" id="KW-1133">Transmembrane helix</keyword>
<keyword evidence="18" id="KW-1185">Reference proteome</keyword>
<evidence type="ECO:0000256" key="15">
    <source>
        <dbReference type="SAM" id="Phobius"/>
    </source>
</evidence>
<feature type="domain" description="RING-type" evidence="16">
    <location>
        <begin position="581"/>
        <end position="623"/>
    </location>
</feature>
<comment type="catalytic activity">
    <reaction evidence="1">
        <text>S-ubiquitinyl-[E2 ubiquitin-conjugating enzyme]-L-cysteine + [acceptor protein]-L-lysine = [E2 ubiquitin-conjugating enzyme]-L-cysteine + N(6)-ubiquitinyl-[acceptor protein]-L-lysine.</text>
        <dbReference type="EC" id="2.3.2.27"/>
    </reaction>
</comment>
<accession>A0ABQ7LSB1</accession>
<sequence length="669" mass="74125">MSANKLPSSAQEFQELVRGGFVSRKLLLHNPFDHNPQGAFAVAPSPHITDENNLSGNVLMLLSVLVCGVICCLGLHYIIRCAFRRSPSFMISEPVSSIPTRRGSPNKGIKKKALNMFPVVTYSREMNLPGLGEECVICLSDFVCGEKLRLLPKCNHGFHVRCIDKWLKQHLTCPKCRHCLVETCQKILGDSSQVTATAPTESLTVRIAPLEPEGRSEKMSANELPSSAQAFQEQLLGGFVSRKLLMHNLFDHNTLRALAVPPSPPVTHENNLSETVLMLLSVLICGIICCLVLHYIIRCAFRSCSSFMISDSTSIFLTPHSSSNKGIKKKALKMFPVVSYTHEMNLSGIGEECVICLSDFVCDEKLRLLPKCNHGFHVRCIDKWLQQHLTCPKCRHCLVETCQKILGDSSQADQVTETASTESVFVRISPLEPEGRGKFMAAPVESSWVLGSNSGRFDLLKPHGSNWSNRNLDLHKSILNSILLLEQSPSPTPSPYVEDNNFDANVVMVLSVLLCAFLCSLGLNSIIRCALMCSSLAPSEADNNQTAARMTNTGVKRKALKSFQTISYAADLNLPGLDTECVICLSEFVSEERVKLLPTCHHGFHVRCIDKWLSSHSSCPTCRHCLVETCQKIADCSQTRSLNPPQPPQDSIIVQIAPLQPERWIRCFR</sequence>
<dbReference type="InterPro" id="IPR044602">
    <property type="entry name" value="ATL10/ATL72-79-like"/>
</dbReference>
<keyword evidence="10" id="KW-0862">Zinc</keyword>
<evidence type="ECO:0000256" key="9">
    <source>
        <dbReference type="ARBA" id="ARBA00022786"/>
    </source>
</evidence>
<evidence type="ECO:0000256" key="8">
    <source>
        <dbReference type="ARBA" id="ARBA00022771"/>
    </source>
</evidence>
<dbReference type="PANTHER" id="PTHR46905:SF15">
    <property type="entry name" value="RING-TYPE E3 UBIQUITIN TRANSFERASE"/>
    <property type="match status" value="1"/>
</dbReference>
<dbReference type="Proteomes" id="UP000823674">
    <property type="component" value="Chromosome A08"/>
</dbReference>